<reference evidence="2 3" key="1">
    <citation type="submission" date="2016-10" db="EMBL/GenBank/DDBJ databases">
        <authorList>
            <person name="de Groot N.N."/>
        </authorList>
    </citation>
    <scope>NUCLEOTIDE SEQUENCE [LARGE SCALE GENOMIC DNA]</scope>
    <source>
        <strain evidence="2 3">DSM 797</strain>
    </source>
</reference>
<dbReference type="InterPro" id="IPR032466">
    <property type="entry name" value="Metal_Hydrolase"/>
</dbReference>
<feature type="binding site" evidence="1">
    <location>
        <position position="149"/>
    </location>
    <ligand>
        <name>a divalent metal cation</name>
        <dbReference type="ChEBI" id="CHEBI:60240"/>
        <label>2</label>
    </ligand>
</feature>
<dbReference type="RefSeq" id="WP_092725193.1">
    <property type="nucleotide sequence ID" value="NZ_FNGW01000003.1"/>
</dbReference>
<dbReference type="GO" id="GO:0016788">
    <property type="term" value="F:hydrolase activity, acting on ester bonds"/>
    <property type="evidence" value="ECO:0007669"/>
    <property type="project" value="InterPro"/>
</dbReference>
<evidence type="ECO:0000256" key="1">
    <source>
        <dbReference type="PIRSR" id="PIRSR005902-1"/>
    </source>
</evidence>
<feature type="binding site" evidence="1">
    <location>
        <position position="6"/>
    </location>
    <ligand>
        <name>a divalent metal cation</name>
        <dbReference type="ChEBI" id="CHEBI:60240"/>
        <label>1</label>
    </ligand>
</feature>
<feature type="binding site" evidence="1">
    <location>
        <position position="197"/>
    </location>
    <ligand>
        <name>a divalent metal cation</name>
        <dbReference type="ChEBI" id="CHEBI:60240"/>
        <label>1</label>
    </ligand>
</feature>
<feature type="binding site" evidence="1">
    <location>
        <position position="125"/>
    </location>
    <ligand>
        <name>a divalent metal cation</name>
        <dbReference type="ChEBI" id="CHEBI:60240"/>
        <label>2</label>
    </ligand>
</feature>
<dbReference type="PIRSF" id="PIRSF005902">
    <property type="entry name" value="DNase_TatD"/>
    <property type="match status" value="1"/>
</dbReference>
<keyword evidence="1" id="KW-0479">Metal-binding</keyword>
<dbReference type="Pfam" id="PF01026">
    <property type="entry name" value="TatD_DNase"/>
    <property type="match status" value="1"/>
</dbReference>
<organism evidence="2 3">
    <name type="scientific">Romboutsia lituseburensis DSM 797</name>
    <dbReference type="NCBI Taxonomy" id="1121325"/>
    <lineage>
        <taxon>Bacteria</taxon>
        <taxon>Bacillati</taxon>
        <taxon>Bacillota</taxon>
        <taxon>Clostridia</taxon>
        <taxon>Peptostreptococcales</taxon>
        <taxon>Peptostreptococcaceae</taxon>
        <taxon>Romboutsia</taxon>
    </lineage>
</organism>
<dbReference type="CDD" id="cd01310">
    <property type="entry name" value="TatD_DNAse"/>
    <property type="match status" value="1"/>
</dbReference>
<sequence length="248" mass="29025">MYIDFHNHLDFYTNETIDKAINIINNEKIKTIACSMDEKSYVKNLEISNKSKYIIPIFGIHPWNVDKGKYNLENLEKYIKTTPLIGEVGLDFHWVEDKSTYENQIRVFKYFLECAKKYNKYINVHTKGAEELVLDLIKKYDVSNQTIIHWYSGDRDNLLKLIDLKCYFTASVDLYSNIKTIEIIKEIPVSKLLAETDGPTALQWVNDVYGMPNEIKSVYKYICKVKDVDLEAFKFSCKENLIKITNSI</sequence>
<dbReference type="Proteomes" id="UP000199068">
    <property type="component" value="Unassembled WGS sequence"/>
</dbReference>
<evidence type="ECO:0000313" key="2">
    <source>
        <dbReference type="EMBL" id="SDL81787.1"/>
    </source>
</evidence>
<protein>
    <submittedName>
        <fullName evidence="2">TatD DNase family protein</fullName>
    </submittedName>
</protein>
<dbReference type="STRING" id="1121325.SAMN04515677_103486"/>
<evidence type="ECO:0000313" key="3">
    <source>
        <dbReference type="Proteomes" id="UP000199068"/>
    </source>
</evidence>
<dbReference type="SUPFAM" id="SSF51556">
    <property type="entry name" value="Metallo-dependent hydrolases"/>
    <property type="match status" value="1"/>
</dbReference>
<dbReference type="Gene3D" id="3.20.20.140">
    <property type="entry name" value="Metal-dependent hydrolases"/>
    <property type="match status" value="1"/>
</dbReference>
<dbReference type="InterPro" id="IPR001130">
    <property type="entry name" value="TatD-like"/>
</dbReference>
<accession>A0A1G9N6P6</accession>
<proteinExistence type="predicted"/>
<dbReference type="PANTHER" id="PTHR46124:SF2">
    <property type="entry name" value="D-AMINOACYL-TRNA DEACYLASE"/>
    <property type="match status" value="1"/>
</dbReference>
<name>A0A1G9N6P6_9FIRM</name>
<dbReference type="GO" id="GO:0046872">
    <property type="term" value="F:metal ion binding"/>
    <property type="evidence" value="ECO:0007669"/>
    <property type="project" value="UniProtKB-KW"/>
</dbReference>
<dbReference type="AlphaFoldDB" id="A0A1G9N6P6"/>
<dbReference type="PANTHER" id="PTHR46124">
    <property type="entry name" value="D-AMINOACYL-TRNA DEACYLASE"/>
    <property type="match status" value="1"/>
</dbReference>
<dbReference type="EMBL" id="FNGW01000003">
    <property type="protein sequence ID" value="SDL81787.1"/>
    <property type="molecule type" value="Genomic_DNA"/>
</dbReference>
<feature type="binding site" evidence="1">
    <location>
        <position position="87"/>
    </location>
    <ligand>
        <name>a divalent metal cation</name>
        <dbReference type="ChEBI" id="CHEBI:60240"/>
        <label>1</label>
    </ligand>
</feature>
<keyword evidence="3" id="KW-1185">Reference proteome</keyword>
<feature type="binding site" evidence="1">
    <location>
        <position position="8"/>
    </location>
    <ligand>
        <name>a divalent metal cation</name>
        <dbReference type="ChEBI" id="CHEBI:60240"/>
        <label>1</label>
    </ligand>
</feature>
<gene>
    <name evidence="2" type="ORF">SAMN04515677_103486</name>
</gene>